<gene>
    <name evidence="1" type="ORF">BWR18_10875</name>
</gene>
<evidence type="ECO:0000313" key="1">
    <source>
        <dbReference type="EMBL" id="APX12124.1"/>
    </source>
</evidence>
<dbReference type="RefSeq" id="WP_076628182.1">
    <property type="nucleotide sequence ID" value="NZ_CP019312.1"/>
</dbReference>
<protein>
    <submittedName>
        <fullName evidence="1">Uncharacterized protein</fullName>
    </submittedName>
</protein>
<accession>A0A1P8MVP5</accession>
<proteinExistence type="predicted"/>
<dbReference type="OrthoDB" id="7843803at2"/>
<reference evidence="1 2" key="1">
    <citation type="submission" date="2017-01" db="EMBL/GenBank/DDBJ databases">
        <title>Complete genome of Tateyamaria omphalii DOK1-4 isolated from seawater in Dokdo.</title>
        <authorList>
            <person name="Kim J.H."/>
            <person name="Chi W.-J."/>
        </authorList>
    </citation>
    <scope>NUCLEOTIDE SEQUENCE [LARGE SCALE GENOMIC DNA]</scope>
    <source>
        <strain evidence="1 2">DOK1-4</strain>
    </source>
</reference>
<dbReference type="Proteomes" id="UP000186336">
    <property type="component" value="Chromosome"/>
</dbReference>
<organism evidence="1 2">
    <name type="scientific">Tateyamaria omphalii</name>
    <dbReference type="NCBI Taxonomy" id="299262"/>
    <lineage>
        <taxon>Bacteria</taxon>
        <taxon>Pseudomonadati</taxon>
        <taxon>Pseudomonadota</taxon>
        <taxon>Alphaproteobacteria</taxon>
        <taxon>Rhodobacterales</taxon>
        <taxon>Roseobacteraceae</taxon>
        <taxon>Tateyamaria</taxon>
    </lineage>
</organism>
<dbReference type="AlphaFoldDB" id="A0A1P8MVP5"/>
<name>A0A1P8MVP5_9RHOB</name>
<sequence>MSWTEVQNLGVKAASGAGVPPAQALAFGSMLARHVADDGPQGAVTAALSEPDRIVGLAHKVETIVEAASVSSKPVLAKEEDAGTRAMLVSWIAGLPCKSELEVAGAKLRINLSLTEPSTRGRPERLHLEPSLAALMTELAAKTYVPDSAASRSGGAGAGLMELD</sequence>
<evidence type="ECO:0000313" key="2">
    <source>
        <dbReference type="Proteomes" id="UP000186336"/>
    </source>
</evidence>
<dbReference type="EMBL" id="CP019312">
    <property type="protein sequence ID" value="APX12124.1"/>
    <property type="molecule type" value="Genomic_DNA"/>
</dbReference>
<dbReference type="STRING" id="299262.BWR18_10875"/>
<dbReference type="KEGG" id="tom:BWR18_10875"/>
<keyword evidence="2" id="KW-1185">Reference proteome</keyword>